<reference evidence="1 2" key="1">
    <citation type="submission" date="2018-07" db="EMBL/GenBank/DDBJ databases">
        <title>Genomic Encyclopedia of Type Strains, Phase III (KMG-III): the genomes of soil and plant-associated and newly described type strains.</title>
        <authorList>
            <person name="Whitman W."/>
        </authorList>
    </citation>
    <scope>NUCLEOTIDE SEQUENCE [LARGE SCALE GENOMIC DNA]</scope>
    <source>
        <strain evidence="1 2">CECT 8333</strain>
    </source>
</reference>
<keyword evidence="2" id="KW-1185">Reference proteome</keyword>
<evidence type="ECO:0000313" key="2">
    <source>
        <dbReference type="Proteomes" id="UP000253090"/>
    </source>
</evidence>
<dbReference type="EMBL" id="QPJW01000003">
    <property type="protein sequence ID" value="RCX20468.1"/>
    <property type="molecule type" value="Genomic_DNA"/>
</dbReference>
<accession>A0A369BIQ9</accession>
<sequence length="112" mass="13059">MPGRVLRTACSGRFFLHEKSSDIPRWKKQAATDIVVLLKVLSIRAQSVDRPQLNGFIHFKDVSFDYLGGPLNGRGYFRLIVRKNQQQDCKESQYQRKKYVLKGRLFSTRKVK</sequence>
<dbReference type="AlphaFoldDB" id="A0A369BIQ9"/>
<gene>
    <name evidence="1" type="ORF">DFP94_103198</name>
</gene>
<protein>
    <submittedName>
        <fullName evidence="1">Uncharacterized protein</fullName>
    </submittedName>
</protein>
<dbReference type="Proteomes" id="UP000253090">
    <property type="component" value="Unassembled WGS sequence"/>
</dbReference>
<organism evidence="1 2">
    <name type="scientific">Fontibacillus phaseoli</name>
    <dbReference type="NCBI Taxonomy" id="1416533"/>
    <lineage>
        <taxon>Bacteria</taxon>
        <taxon>Bacillati</taxon>
        <taxon>Bacillota</taxon>
        <taxon>Bacilli</taxon>
        <taxon>Bacillales</taxon>
        <taxon>Paenibacillaceae</taxon>
        <taxon>Fontibacillus</taxon>
    </lineage>
</organism>
<evidence type="ECO:0000313" key="1">
    <source>
        <dbReference type="EMBL" id="RCX20468.1"/>
    </source>
</evidence>
<name>A0A369BIQ9_9BACL</name>
<proteinExistence type="predicted"/>
<comment type="caution">
    <text evidence="1">The sequence shown here is derived from an EMBL/GenBank/DDBJ whole genome shotgun (WGS) entry which is preliminary data.</text>
</comment>